<comment type="caution">
    <text evidence="2">The sequence shown here is derived from an EMBL/GenBank/DDBJ whole genome shotgun (WGS) entry which is preliminary data.</text>
</comment>
<protein>
    <submittedName>
        <fullName evidence="2">Uncharacterized protein</fullName>
    </submittedName>
</protein>
<proteinExistence type="predicted"/>
<dbReference type="AlphaFoldDB" id="A0A8X6G262"/>
<sequence length="250" mass="29642">MEKEVKQWLDAFKPPPGKIHLVTESCLLLLFILHLRFLYEKFPVKMFEVKFIALKVAESFMEALDECMERSRKRLYYFAIVYISAMVMGGSFVEKYVLNLPVGTRFELQDRDWNDRIVRIEFVRTETGFLYQGEASNEGGQAFMSHYVLEEGIITPDAWLDLVMYSYFYPCIRPFYDMKIHLAQASVRIWTSRDQTERWINEESFSTVAFLEMNRTRYPRIEGKRVLTSLMDLSPVLNERTEESLNQRVE</sequence>
<accession>A0A8X6G262</accession>
<keyword evidence="1" id="KW-0472">Membrane</keyword>
<name>A0A8X6G262_TRICU</name>
<organism evidence="2 3">
    <name type="scientific">Trichonephila clavata</name>
    <name type="common">Joro spider</name>
    <name type="synonym">Nephila clavata</name>
    <dbReference type="NCBI Taxonomy" id="2740835"/>
    <lineage>
        <taxon>Eukaryota</taxon>
        <taxon>Metazoa</taxon>
        <taxon>Ecdysozoa</taxon>
        <taxon>Arthropoda</taxon>
        <taxon>Chelicerata</taxon>
        <taxon>Arachnida</taxon>
        <taxon>Araneae</taxon>
        <taxon>Araneomorphae</taxon>
        <taxon>Entelegynae</taxon>
        <taxon>Araneoidea</taxon>
        <taxon>Nephilidae</taxon>
        <taxon>Trichonephila</taxon>
    </lineage>
</organism>
<dbReference type="Proteomes" id="UP000887116">
    <property type="component" value="Unassembled WGS sequence"/>
</dbReference>
<keyword evidence="1" id="KW-0812">Transmembrane</keyword>
<evidence type="ECO:0000313" key="3">
    <source>
        <dbReference type="Proteomes" id="UP000887116"/>
    </source>
</evidence>
<keyword evidence="1" id="KW-1133">Transmembrane helix</keyword>
<keyword evidence="3" id="KW-1185">Reference proteome</keyword>
<feature type="transmembrane region" description="Helical" evidence="1">
    <location>
        <begin position="20"/>
        <end position="39"/>
    </location>
</feature>
<evidence type="ECO:0000313" key="2">
    <source>
        <dbReference type="EMBL" id="GFQ94687.1"/>
    </source>
</evidence>
<dbReference type="EMBL" id="BMAO01034204">
    <property type="protein sequence ID" value="GFQ94687.1"/>
    <property type="molecule type" value="Genomic_DNA"/>
</dbReference>
<gene>
    <name evidence="2" type="ORF">TNCT_338821</name>
</gene>
<evidence type="ECO:0000256" key="1">
    <source>
        <dbReference type="SAM" id="Phobius"/>
    </source>
</evidence>
<feature type="transmembrane region" description="Helical" evidence="1">
    <location>
        <begin position="75"/>
        <end position="93"/>
    </location>
</feature>
<reference evidence="2" key="1">
    <citation type="submission" date="2020-07" db="EMBL/GenBank/DDBJ databases">
        <title>Multicomponent nature underlies the extraordinary mechanical properties of spider dragline silk.</title>
        <authorList>
            <person name="Kono N."/>
            <person name="Nakamura H."/>
            <person name="Mori M."/>
            <person name="Yoshida Y."/>
            <person name="Ohtoshi R."/>
            <person name="Malay A.D."/>
            <person name="Moran D.A.P."/>
            <person name="Tomita M."/>
            <person name="Numata K."/>
            <person name="Arakawa K."/>
        </authorList>
    </citation>
    <scope>NUCLEOTIDE SEQUENCE</scope>
</reference>